<dbReference type="CDD" id="cd10449">
    <property type="entry name" value="GIY-YIG_SLX1_like"/>
    <property type="match status" value="1"/>
</dbReference>
<name>A0A1G2HLD8_9BACT</name>
<evidence type="ECO:0000313" key="3">
    <source>
        <dbReference type="EMBL" id="OGZ63080.1"/>
    </source>
</evidence>
<dbReference type="InterPro" id="IPR035901">
    <property type="entry name" value="GIY-YIG_endonuc_sf"/>
</dbReference>
<accession>A0A1G2HLD8</accession>
<proteinExistence type="inferred from homology"/>
<comment type="caution">
    <text evidence="3">The sequence shown here is derived from an EMBL/GenBank/DDBJ whole genome shotgun (WGS) entry which is preliminary data.</text>
</comment>
<protein>
    <recommendedName>
        <fullName evidence="2">GIY-YIG domain-containing protein</fullName>
    </recommendedName>
</protein>
<dbReference type="InterPro" id="IPR000305">
    <property type="entry name" value="GIY-YIG_endonuc"/>
</dbReference>
<evidence type="ECO:0000256" key="1">
    <source>
        <dbReference type="ARBA" id="ARBA00007435"/>
    </source>
</evidence>
<dbReference type="Gene3D" id="3.40.1440.10">
    <property type="entry name" value="GIY-YIG endonuclease"/>
    <property type="match status" value="1"/>
</dbReference>
<dbReference type="PANTHER" id="PTHR34477:SF1">
    <property type="entry name" value="UPF0213 PROTEIN YHBQ"/>
    <property type="match status" value="1"/>
</dbReference>
<evidence type="ECO:0000259" key="2">
    <source>
        <dbReference type="PROSITE" id="PS50164"/>
    </source>
</evidence>
<dbReference type="EMBL" id="MHOM01000043">
    <property type="protein sequence ID" value="OGZ63080.1"/>
    <property type="molecule type" value="Genomic_DNA"/>
</dbReference>
<reference evidence="3 4" key="1">
    <citation type="journal article" date="2016" name="Nat. Commun.">
        <title>Thousands of microbial genomes shed light on interconnected biogeochemical processes in an aquifer system.</title>
        <authorList>
            <person name="Anantharaman K."/>
            <person name="Brown C.T."/>
            <person name="Hug L.A."/>
            <person name="Sharon I."/>
            <person name="Castelle C.J."/>
            <person name="Probst A.J."/>
            <person name="Thomas B.C."/>
            <person name="Singh A."/>
            <person name="Wilkins M.J."/>
            <person name="Karaoz U."/>
            <person name="Brodie E.L."/>
            <person name="Williams K.H."/>
            <person name="Hubbard S.S."/>
            <person name="Banfield J.F."/>
        </authorList>
    </citation>
    <scope>NUCLEOTIDE SEQUENCE [LARGE SCALE GENOMIC DNA]</scope>
</reference>
<gene>
    <name evidence="3" type="ORF">A2812_01945</name>
</gene>
<sequence length="81" mass="9845">MFFYVYVLQSIKTKELYIGYTNDLHRRFKEHNHKSNFSTKSGAPWKLIFYEAYLSEVDAKRREKYYNRLLHSCNSAELNKN</sequence>
<dbReference type="AlphaFoldDB" id="A0A1G2HLD8"/>
<evidence type="ECO:0000313" key="4">
    <source>
        <dbReference type="Proteomes" id="UP000177190"/>
    </source>
</evidence>
<organism evidence="3 4">
    <name type="scientific">Candidatus Staskawiczbacteria bacterium RIFCSPHIGHO2_01_FULL_36_16</name>
    <dbReference type="NCBI Taxonomy" id="1802200"/>
    <lineage>
        <taxon>Bacteria</taxon>
        <taxon>Candidatus Staskawicziibacteriota</taxon>
    </lineage>
</organism>
<dbReference type="PANTHER" id="PTHR34477">
    <property type="entry name" value="UPF0213 PROTEIN YHBQ"/>
    <property type="match status" value="1"/>
</dbReference>
<dbReference type="Proteomes" id="UP000177190">
    <property type="component" value="Unassembled WGS sequence"/>
</dbReference>
<dbReference type="SUPFAM" id="SSF82771">
    <property type="entry name" value="GIY-YIG endonuclease"/>
    <property type="match status" value="1"/>
</dbReference>
<dbReference type="PROSITE" id="PS50164">
    <property type="entry name" value="GIY_YIG"/>
    <property type="match status" value="1"/>
</dbReference>
<dbReference type="STRING" id="1802200.A2812_01945"/>
<comment type="similarity">
    <text evidence="1">Belongs to the UPF0213 family.</text>
</comment>
<feature type="domain" description="GIY-YIG" evidence="2">
    <location>
        <begin position="1"/>
        <end position="80"/>
    </location>
</feature>
<dbReference type="InterPro" id="IPR050190">
    <property type="entry name" value="UPF0213_domain"/>
</dbReference>
<dbReference type="Pfam" id="PF01541">
    <property type="entry name" value="GIY-YIG"/>
    <property type="match status" value="1"/>
</dbReference>